<dbReference type="Proteomes" id="UP000253606">
    <property type="component" value="Chromosome"/>
</dbReference>
<keyword evidence="2" id="KW-0812">Transmembrane</keyword>
<name>A0A2Z5FZ81_9BACT</name>
<evidence type="ECO:0000256" key="1">
    <source>
        <dbReference type="ARBA" id="ARBA00004167"/>
    </source>
</evidence>
<dbReference type="Pfam" id="PF03544">
    <property type="entry name" value="TonB_C"/>
    <property type="match status" value="1"/>
</dbReference>
<evidence type="ECO:0000256" key="4">
    <source>
        <dbReference type="ARBA" id="ARBA00023136"/>
    </source>
</evidence>
<dbReference type="InterPro" id="IPR037682">
    <property type="entry name" value="TonB_C"/>
</dbReference>
<dbReference type="GO" id="GO:0016020">
    <property type="term" value="C:membrane"/>
    <property type="evidence" value="ECO:0007669"/>
    <property type="project" value="UniProtKB-SubCell"/>
</dbReference>
<evidence type="ECO:0000313" key="7">
    <source>
        <dbReference type="EMBL" id="AXC11666.1"/>
    </source>
</evidence>
<evidence type="ECO:0000313" key="8">
    <source>
        <dbReference type="Proteomes" id="UP000253606"/>
    </source>
</evidence>
<dbReference type="NCBIfam" id="TIGR01352">
    <property type="entry name" value="tonB_Cterm"/>
    <property type="match status" value="1"/>
</dbReference>
<evidence type="ECO:0000256" key="3">
    <source>
        <dbReference type="ARBA" id="ARBA00022989"/>
    </source>
</evidence>
<comment type="subcellular location">
    <subcellularLocation>
        <location evidence="1">Membrane</location>
        <topology evidence="1">Single-pass membrane protein</topology>
    </subcellularLocation>
</comment>
<feature type="domain" description="TonB C-terminal" evidence="6">
    <location>
        <begin position="57"/>
        <end position="121"/>
    </location>
</feature>
<keyword evidence="3" id="KW-1133">Transmembrane helix</keyword>
<reference evidence="7 8" key="1">
    <citation type="journal article" date="2018" name="Front. Microbiol.">
        <title>Hydrolytic Capabilities as a Key to Environmental Success: Chitinolytic and Cellulolytic Acidobacteria From Acidic Sub-arctic Soils and Boreal Peatlands.</title>
        <authorList>
            <person name="Belova S.E."/>
            <person name="Ravin N.V."/>
            <person name="Pankratov T.A."/>
            <person name="Rakitin A.L."/>
            <person name="Ivanova A.A."/>
            <person name="Beletsky A.V."/>
            <person name="Mardanov A.V."/>
            <person name="Sinninghe Damste J.S."/>
            <person name="Dedysh S.N."/>
        </authorList>
    </citation>
    <scope>NUCLEOTIDE SEQUENCE [LARGE SCALE GENOMIC DNA]</scope>
    <source>
        <strain evidence="7 8">SBC82</strain>
    </source>
</reference>
<keyword evidence="4" id="KW-0472">Membrane</keyword>
<keyword evidence="8" id="KW-1185">Reference proteome</keyword>
<evidence type="ECO:0000256" key="5">
    <source>
        <dbReference type="SAM" id="MobiDB-lite"/>
    </source>
</evidence>
<dbReference type="EMBL" id="CP030840">
    <property type="protein sequence ID" value="AXC11666.1"/>
    <property type="molecule type" value="Genomic_DNA"/>
</dbReference>
<dbReference type="AlphaFoldDB" id="A0A2Z5FZ81"/>
<evidence type="ECO:0000256" key="2">
    <source>
        <dbReference type="ARBA" id="ARBA00022692"/>
    </source>
</evidence>
<protein>
    <recommendedName>
        <fullName evidence="6">TonB C-terminal domain-containing protein</fullName>
    </recommendedName>
</protein>
<feature type="region of interest" description="Disordered" evidence="5">
    <location>
        <begin position="1"/>
        <end position="32"/>
    </location>
</feature>
<organism evidence="7 8">
    <name type="scientific">Acidisarcina polymorpha</name>
    <dbReference type="NCBI Taxonomy" id="2211140"/>
    <lineage>
        <taxon>Bacteria</taxon>
        <taxon>Pseudomonadati</taxon>
        <taxon>Acidobacteriota</taxon>
        <taxon>Terriglobia</taxon>
        <taxon>Terriglobales</taxon>
        <taxon>Acidobacteriaceae</taxon>
        <taxon>Acidisarcina</taxon>
    </lineage>
</organism>
<dbReference type="SUPFAM" id="SSF74653">
    <property type="entry name" value="TolA/TonB C-terminal domain"/>
    <property type="match status" value="1"/>
</dbReference>
<proteinExistence type="predicted"/>
<dbReference type="KEGG" id="abas:ACPOL_2342"/>
<gene>
    <name evidence="7" type="ORF">ACPOL_2342</name>
</gene>
<sequence>MTLPATAPAPVLTNEATSASTGKSGTEANDALGNEDIQIALTTYSPSPKPDLSRLPRGAQGDVVIDITIDPTGKVADLQILQSLGYGVEGMVADTVRGWKFRPATKDGIPVASIQELHFHYGPA</sequence>
<accession>A0A2Z5FZ81</accession>
<dbReference type="Gene3D" id="3.30.1150.10">
    <property type="match status" value="1"/>
</dbReference>
<dbReference type="GO" id="GO:0055085">
    <property type="term" value="P:transmembrane transport"/>
    <property type="evidence" value="ECO:0007669"/>
    <property type="project" value="InterPro"/>
</dbReference>
<evidence type="ECO:0000259" key="6">
    <source>
        <dbReference type="Pfam" id="PF03544"/>
    </source>
</evidence>
<feature type="compositionally biased region" description="Polar residues" evidence="5">
    <location>
        <begin position="14"/>
        <end position="27"/>
    </location>
</feature>
<dbReference type="InterPro" id="IPR006260">
    <property type="entry name" value="TonB/TolA_C"/>
</dbReference>